<keyword evidence="3" id="KW-1185">Reference proteome</keyword>
<sequence length="289" mass="33671">MEKLLTEKNISEENLPKEKGSHNENQTINIIKNVSENSKSPEKTESEDKIFPVPQTRLDVTDVKKSILKENPTQDGIETLENNFFLANICENQDKEVLNVNEQHIDNVVEENLEPVDEQRCDIGSNDLKQNDEIDEAINLVEDYISYDKLTEEESNSNTQYQNNEMVDDNENQSTGTNESFENLDYIDITPEADATENIKAENTVVLTENMVVTRMVEFFIDFDNSEEHTEFRILGKFNEVEFNGLIKFFAFCAQSEIPYCEERRKIEEVWNNDKHYFELRNNRNDTIV</sequence>
<reference evidence="2 3" key="1">
    <citation type="submission" date="2017-07" db="EMBL/GenBank/DDBJ databases">
        <authorList>
            <person name="Talla V."/>
            <person name="Backstrom N."/>
        </authorList>
    </citation>
    <scope>NUCLEOTIDE SEQUENCE [LARGE SCALE GENOMIC DNA]</scope>
</reference>
<feature type="region of interest" description="Disordered" evidence="1">
    <location>
        <begin position="152"/>
        <end position="178"/>
    </location>
</feature>
<feature type="compositionally biased region" description="Basic and acidic residues" evidence="1">
    <location>
        <begin position="1"/>
        <end position="22"/>
    </location>
</feature>
<feature type="region of interest" description="Disordered" evidence="1">
    <location>
        <begin position="1"/>
        <end position="49"/>
    </location>
</feature>
<accession>A0A5E4PT94</accession>
<dbReference type="Proteomes" id="UP000324832">
    <property type="component" value="Unassembled WGS sequence"/>
</dbReference>
<feature type="compositionally biased region" description="Polar residues" evidence="1">
    <location>
        <begin position="156"/>
        <end position="165"/>
    </location>
</feature>
<protein>
    <submittedName>
        <fullName evidence="2">Uncharacterized protein</fullName>
    </submittedName>
</protein>
<dbReference type="AlphaFoldDB" id="A0A5E4PT94"/>
<feature type="compositionally biased region" description="Basic and acidic residues" evidence="1">
    <location>
        <begin position="39"/>
        <end position="49"/>
    </location>
</feature>
<feature type="compositionally biased region" description="Polar residues" evidence="1">
    <location>
        <begin position="23"/>
        <end position="38"/>
    </location>
</feature>
<evidence type="ECO:0000313" key="2">
    <source>
        <dbReference type="EMBL" id="VVC88099.1"/>
    </source>
</evidence>
<evidence type="ECO:0000256" key="1">
    <source>
        <dbReference type="SAM" id="MobiDB-lite"/>
    </source>
</evidence>
<gene>
    <name evidence="2" type="ORF">LSINAPIS_LOCUS1549</name>
</gene>
<dbReference type="EMBL" id="FZQP02000231">
    <property type="protein sequence ID" value="VVC88099.1"/>
    <property type="molecule type" value="Genomic_DNA"/>
</dbReference>
<name>A0A5E4PT94_9NEOP</name>
<evidence type="ECO:0000313" key="3">
    <source>
        <dbReference type="Proteomes" id="UP000324832"/>
    </source>
</evidence>
<organism evidence="2 3">
    <name type="scientific">Leptidea sinapis</name>
    <dbReference type="NCBI Taxonomy" id="189913"/>
    <lineage>
        <taxon>Eukaryota</taxon>
        <taxon>Metazoa</taxon>
        <taxon>Ecdysozoa</taxon>
        <taxon>Arthropoda</taxon>
        <taxon>Hexapoda</taxon>
        <taxon>Insecta</taxon>
        <taxon>Pterygota</taxon>
        <taxon>Neoptera</taxon>
        <taxon>Endopterygota</taxon>
        <taxon>Lepidoptera</taxon>
        <taxon>Glossata</taxon>
        <taxon>Ditrysia</taxon>
        <taxon>Papilionoidea</taxon>
        <taxon>Pieridae</taxon>
        <taxon>Dismorphiinae</taxon>
        <taxon>Leptidea</taxon>
    </lineage>
</organism>
<proteinExistence type="predicted"/>